<accession>A0AAD5REW7</accession>
<organism evidence="2 3">
    <name type="scientific">Parelaphostrongylus tenuis</name>
    <name type="common">Meningeal worm</name>
    <dbReference type="NCBI Taxonomy" id="148309"/>
    <lineage>
        <taxon>Eukaryota</taxon>
        <taxon>Metazoa</taxon>
        <taxon>Ecdysozoa</taxon>
        <taxon>Nematoda</taxon>
        <taxon>Chromadorea</taxon>
        <taxon>Rhabditida</taxon>
        <taxon>Rhabditina</taxon>
        <taxon>Rhabditomorpha</taxon>
        <taxon>Strongyloidea</taxon>
        <taxon>Metastrongylidae</taxon>
        <taxon>Parelaphostrongylus</taxon>
    </lineage>
</organism>
<protein>
    <submittedName>
        <fullName evidence="2">Uncharacterized protein</fullName>
    </submittedName>
</protein>
<reference evidence="2" key="1">
    <citation type="submission" date="2021-06" db="EMBL/GenBank/DDBJ databases">
        <title>Parelaphostrongylus tenuis whole genome reference sequence.</title>
        <authorList>
            <person name="Garwood T.J."/>
            <person name="Larsen P.A."/>
            <person name="Fountain-Jones N.M."/>
            <person name="Garbe J.R."/>
            <person name="Macchietto M.G."/>
            <person name="Kania S.A."/>
            <person name="Gerhold R.W."/>
            <person name="Richards J.E."/>
            <person name="Wolf T.M."/>
        </authorList>
    </citation>
    <scope>NUCLEOTIDE SEQUENCE</scope>
    <source>
        <strain evidence="2">MNPRO001-30</strain>
        <tissue evidence="2">Meninges</tissue>
    </source>
</reference>
<evidence type="ECO:0000313" key="3">
    <source>
        <dbReference type="Proteomes" id="UP001196413"/>
    </source>
</evidence>
<keyword evidence="3" id="KW-1185">Reference proteome</keyword>
<feature type="compositionally biased region" description="Low complexity" evidence="1">
    <location>
        <begin position="31"/>
        <end position="40"/>
    </location>
</feature>
<dbReference type="Proteomes" id="UP001196413">
    <property type="component" value="Unassembled WGS sequence"/>
</dbReference>
<feature type="region of interest" description="Disordered" evidence="1">
    <location>
        <begin position="1"/>
        <end position="40"/>
    </location>
</feature>
<evidence type="ECO:0000256" key="1">
    <source>
        <dbReference type="SAM" id="MobiDB-lite"/>
    </source>
</evidence>
<dbReference type="AlphaFoldDB" id="A0AAD5REW7"/>
<name>A0AAD5REW7_PARTN</name>
<proteinExistence type="predicted"/>
<gene>
    <name evidence="2" type="ORF">KIN20_038232</name>
</gene>
<evidence type="ECO:0000313" key="2">
    <source>
        <dbReference type="EMBL" id="KAJ1375009.1"/>
    </source>
</evidence>
<dbReference type="EMBL" id="JAHQIW010007501">
    <property type="protein sequence ID" value="KAJ1375009.1"/>
    <property type="molecule type" value="Genomic_DNA"/>
</dbReference>
<comment type="caution">
    <text evidence="2">The sequence shown here is derived from an EMBL/GenBank/DDBJ whole genome shotgun (WGS) entry which is preliminary data.</text>
</comment>
<sequence length="117" mass="13314">MAAGASVTPSSENHLQPREEFHNSYNEQARSTRNWSSSRTSTLADDKTVVNVSTVKYGRRWRTGASTLSSIGDQYSTVETLTTVLASSLHKRRWIMLQTSKLTLQFFRLTRGKLFRE</sequence>